<accession>A0AAD5UCH2</accession>
<name>A0AAD5UCH2_9FUNG</name>
<evidence type="ECO:0000256" key="3">
    <source>
        <dbReference type="ARBA" id="ARBA00023273"/>
    </source>
</evidence>
<sequence length="124" mass="14775">MDKVIFDEFSKIRILEPQSYDESEKLKEQCQDFITKINDFSSIVSFFLDMINEKSQQVEKEKLLTIGLRIKVENQQEQRKVKLNRLLFHIGQRQAELDRLIAYTESLEKVKREQLLFIDSFGSK</sequence>
<dbReference type="PANTHER" id="PTHR31978">
    <property type="entry name" value="INTRAFLAGELLAR TRANSPORT PROTEIN 20 HOMOLOG"/>
    <property type="match status" value="1"/>
</dbReference>
<dbReference type="Proteomes" id="UP001210925">
    <property type="component" value="Unassembled WGS sequence"/>
</dbReference>
<dbReference type="EMBL" id="JADGKB010000091">
    <property type="protein sequence ID" value="KAJ3254163.1"/>
    <property type="molecule type" value="Genomic_DNA"/>
</dbReference>
<evidence type="ECO:0000256" key="2">
    <source>
        <dbReference type="ARBA" id="ARBA00023054"/>
    </source>
</evidence>
<dbReference type="PANTHER" id="PTHR31978:SF1">
    <property type="entry name" value="INTRAFLAGELLAR TRANSPORT PROTEIN 20 HOMOLOG"/>
    <property type="match status" value="1"/>
</dbReference>
<dbReference type="InterPro" id="IPR028172">
    <property type="entry name" value="FT20"/>
</dbReference>
<dbReference type="Pfam" id="PF14931">
    <property type="entry name" value="IFT20"/>
    <property type="match status" value="1"/>
</dbReference>
<keyword evidence="3" id="KW-0966">Cell projection</keyword>
<dbReference type="GO" id="GO:0097730">
    <property type="term" value="C:non-motile cilium"/>
    <property type="evidence" value="ECO:0007669"/>
    <property type="project" value="TreeGrafter"/>
</dbReference>
<protein>
    <submittedName>
        <fullName evidence="4">Intraflagellar transport protein 20</fullName>
    </submittedName>
</protein>
<organism evidence="4 5">
    <name type="scientific">Boothiomyces macroporosus</name>
    <dbReference type="NCBI Taxonomy" id="261099"/>
    <lineage>
        <taxon>Eukaryota</taxon>
        <taxon>Fungi</taxon>
        <taxon>Fungi incertae sedis</taxon>
        <taxon>Chytridiomycota</taxon>
        <taxon>Chytridiomycota incertae sedis</taxon>
        <taxon>Chytridiomycetes</taxon>
        <taxon>Rhizophydiales</taxon>
        <taxon>Terramycetaceae</taxon>
        <taxon>Boothiomyces</taxon>
    </lineage>
</organism>
<gene>
    <name evidence="4" type="primary">IFT20</name>
    <name evidence="4" type="ORF">HK103_007484</name>
</gene>
<keyword evidence="5" id="KW-1185">Reference proteome</keyword>
<comment type="subcellular location">
    <subcellularLocation>
        <location evidence="1">Cell projection</location>
        <location evidence="1">Cilium</location>
    </subcellularLocation>
</comment>
<dbReference type="GO" id="GO:0061512">
    <property type="term" value="P:protein localization to cilium"/>
    <property type="evidence" value="ECO:0007669"/>
    <property type="project" value="TreeGrafter"/>
</dbReference>
<evidence type="ECO:0000256" key="1">
    <source>
        <dbReference type="ARBA" id="ARBA00004138"/>
    </source>
</evidence>
<dbReference type="GO" id="GO:0030990">
    <property type="term" value="C:intraciliary transport particle"/>
    <property type="evidence" value="ECO:0007669"/>
    <property type="project" value="TreeGrafter"/>
</dbReference>
<keyword evidence="2" id="KW-0175">Coiled coil</keyword>
<dbReference type="GO" id="GO:0060271">
    <property type="term" value="P:cilium assembly"/>
    <property type="evidence" value="ECO:0007669"/>
    <property type="project" value="TreeGrafter"/>
</dbReference>
<evidence type="ECO:0000313" key="5">
    <source>
        <dbReference type="Proteomes" id="UP001210925"/>
    </source>
</evidence>
<proteinExistence type="predicted"/>
<dbReference type="GO" id="GO:0036064">
    <property type="term" value="C:ciliary basal body"/>
    <property type="evidence" value="ECO:0007669"/>
    <property type="project" value="TreeGrafter"/>
</dbReference>
<reference evidence="4" key="1">
    <citation type="submission" date="2020-05" db="EMBL/GenBank/DDBJ databases">
        <title>Phylogenomic resolution of chytrid fungi.</title>
        <authorList>
            <person name="Stajich J.E."/>
            <person name="Amses K."/>
            <person name="Simmons R."/>
            <person name="Seto K."/>
            <person name="Myers J."/>
            <person name="Bonds A."/>
            <person name="Quandt C.A."/>
            <person name="Barry K."/>
            <person name="Liu P."/>
            <person name="Grigoriev I."/>
            <person name="Longcore J.E."/>
            <person name="James T.Y."/>
        </authorList>
    </citation>
    <scope>NUCLEOTIDE SEQUENCE</scope>
    <source>
        <strain evidence="4">PLAUS21</strain>
    </source>
</reference>
<dbReference type="GO" id="GO:0097546">
    <property type="term" value="C:ciliary base"/>
    <property type="evidence" value="ECO:0007669"/>
    <property type="project" value="TreeGrafter"/>
</dbReference>
<evidence type="ECO:0000313" key="4">
    <source>
        <dbReference type="EMBL" id="KAJ3254163.1"/>
    </source>
</evidence>
<dbReference type="AlphaFoldDB" id="A0AAD5UCH2"/>
<dbReference type="GO" id="GO:0005737">
    <property type="term" value="C:cytoplasm"/>
    <property type="evidence" value="ECO:0007669"/>
    <property type="project" value="TreeGrafter"/>
</dbReference>
<comment type="caution">
    <text evidence="4">The sequence shown here is derived from an EMBL/GenBank/DDBJ whole genome shotgun (WGS) entry which is preliminary data.</text>
</comment>